<evidence type="ECO:0008006" key="3">
    <source>
        <dbReference type="Google" id="ProtNLM"/>
    </source>
</evidence>
<protein>
    <recommendedName>
        <fullName evidence="3">RiboL-PSP-HEPN domain-containing protein</fullName>
    </recommendedName>
</protein>
<sequence>MSKDILNLPYSKELPEFYTDPLSDFYLRVRELVNYTGEIIVMAFNSDAYESIDIIEPEFNFETKDIESSLNIPQIKIISEKQKSLKEKMIKRLFYTSLTQLVGHYEKFLWELGWDIYYFNDILKKSKKKFTASRIAKFDNYDELKDDIICELLTNLMMKPYTKIVSQYESRFHIGIHKKAPISLEVVSNLIQLRHVIVHNEGHASKKYLTKMSNYDKEDIPKMLQKRYESVDIDFQWYFEMCKLLLDLGDHIDQQARKRWKTSADIGRCQLD</sequence>
<accession>A0A939BN45</accession>
<dbReference type="EMBL" id="JAFBDQ010000029">
    <property type="protein sequence ID" value="MBM7558155.1"/>
    <property type="molecule type" value="Genomic_DNA"/>
</dbReference>
<name>A0A939BN45_9FIRM</name>
<reference evidence="1" key="1">
    <citation type="submission" date="2021-01" db="EMBL/GenBank/DDBJ databases">
        <title>Genomic Encyclopedia of Type Strains, Phase IV (KMG-IV): sequencing the most valuable type-strain genomes for metagenomic binning, comparative biology and taxonomic classification.</title>
        <authorList>
            <person name="Goeker M."/>
        </authorList>
    </citation>
    <scope>NUCLEOTIDE SEQUENCE</scope>
    <source>
        <strain evidence="1">DSM 23230</strain>
    </source>
</reference>
<comment type="caution">
    <text evidence="1">The sequence shown here is derived from an EMBL/GenBank/DDBJ whole genome shotgun (WGS) entry which is preliminary data.</text>
</comment>
<evidence type="ECO:0000313" key="1">
    <source>
        <dbReference type="EMBL" id="MBM7558155.1"/>
    </source>
</evidence>
<organism evidence="1 2">
    <name type="scientific">Halanaerobacter jeridensis</name>
    <dbReference type="NCBI Taxonomy" id="706427"/>
    <lineage>
        <taxon>Bacteria</taxon>
        <taxon>Bacillati</taxon>
        <taxon>Bacillota</taxon>
        <taxon>Clostridia</taxon>
        <taxon>Halanaerobiales</taxon>
        <taxon>Halobacteroidaceae</taxon>
        <taxon>Halanaerobacter</taxon>
    </lineage>
</organism>
<dbReference type="Proteomes" id="UP000774000">
    <property type="component" value="Unassembled WGS sequence"/>
</dbReference>
<keyword evidence="2" id="KW-1185">Reference proteome</keyword>
<proteinExistence type="predicted"/>
<evidence type="ECO:0000313" key="2">
    <source>
        <dbReference type="Proteomes" id="UP000774000"/>
    </source>
</evidence>
<gene>
    <name evidence="1" type="ORF">JOC47_003025</name>
</gene>
<dbReference type="AlphaFoldDB" id="A0A939BN45"/>
<dbReference type="RefSeq" id="WP_204703186.1">
    <property type="nucleotide sequence ID" value="NZ_JAFBDQ010000029.1"/>
</dbReference>